<evidence type="ECO:0000313" key="2">
    <source>
        <dbReference type="EMBL" id="QLG61637.1"/>
    </source>
</evidence>
<dbReference type="OrthoDB" id="6111at2157"/>
<dbReference type="InterPro" id="IPR004360">
    <property type="entry name" value="Glyas_Fos-R_dOase_dom"/>
</dbReference>
<protein>
    <submittedName>
        <fullName evidence="2">VOC family protein</fullName>
    </submittedName>
</protein>
<evidence type="ECO:0000259" key="1">
    <source>
        <dbReference type="PROSITE" id="PS51819"/>
    </source>
</evidence>
<dbReference type="InterPro" id="IPR037523">
    <property type="entry name" value="VOC_core"/>
</dbReference>
<dbReference type="Gene3D" id="3.10.180.10">
    <property type="entry name" value="2,3-Dihydroxybiphenyl 1,2-Dioxygenase, domain 1"/>
    <property type="match status" value="1"/>
</dbReference>
<accession>A0A7D5Q9F7</accession>
<dbReference type="CDD" id="cd06587">
    <property type="entry name" value="VOC"/>
    <property type="match status" value="1"/>
</dbReference>
<dbReference type="GeneID" id="56037356"/>
<dbReference type="PROSITE" id="PS51819">
    <property type="entry name" value="VOC"/>
    <property type="match status" value="1"/>
</dbReference>
<name>A0A7D5Q9F7_9EURY</name>
<dbReference type="SUPFAM" id="SSF54593">
    <property type="entry name" value="Glyoxalase/Bleomycin resistance protein/Dihydroxybiphenyl dioxygenase"/>
    <property type="match status" value="1"/>
</dbReference>
<organism evidence="2 3">
    <name type="scientific">Halorarum salinum</name>
    <dbReference type="NCBI Taxonomy" id="2743089"/>
    <lineage>
        <taxon>Archaea</taxon>
        <taxon>Methanobacteriati</taxon>
        <taxon>Methanobacteriota</taxon>
        <taxon>Stenosarchaea group</taxon>
        <taxon>Halobacteria</taxon>
        <taxon>Halobacteriales</taxon>
        <taxon>Haloferacaceae</taxon>
        <taxon>Halorarum</taxon>
    </lineage>
</organism>
<dbReference type="Proteomes" id="UP000509626">
    <property type="component" value="Chromosome"/>
</dbReference>
<dbReference type="AlphaFoldDB" id="A0A7D5Q9F7"/>
<dbReference type="Pfam" id="PF00903">
    <property type="entry name" value="Glyoxalase"/>
    <property type="match status" value="1"/>
</dbReference>
<dbReference type="KEGG" id="halu:HUG12_07815"/>
<gene>
    <name evidence="2" type="ORF">HUG12_07815</name>
</gene>
<proteinExistence type="predicted"/>
<evidence type="ECO:0000313" key="3">
    <source>
        <dbReference type="Proteomes" id="UP000509626"/>
    </source>
</evidence>
<dbReference type="InterPro" id="IPR029068">
    <property type="entry name" value="Glyas_Bleomycin-R_OHBP_Dase"/>
</dbReference>
<feature type="domain" description="VOC" evidence="1">
    <location>
        <begin position="13"/>
        <end position="134"/>
    </location>
</feature>
<reference evidence="2 3" key="1">
    <citation type="submission" date="2020-06" db="EMBL/GenBank/DDBJ databases">
        <title>NJ-3-1, isolated from saline soil.</title>
        <authorList>
            <person name="Cui H.L."/>
            <person name="Shi X."/>
        </authorList>
    </citation>
    <scope>NUCLEOTIDE SEQUENCE [LARGE SCALE GENOMIC DNA]</scope>
    <source>
        <strain evidence="2 3">NJ-3-1</strain>
    </source>
</reference>
<sequence length="159" mass="16941">MSETDTSRARLVGINHVALEVADLEEALDFYGALFEFDLRGRIGSAAFLDVGDQFLALVEADQSAGGEAAEATDDHRHFGLVVDDAAAVEGALAERGVEPLGTTGLDFHDPWGNRIQIVEYGEIQFTKAEHVLRGMGLPGLGKSESALTELRGKGMGPE</sequence>
<dbReference type="RefSeq" id="WP_179268222.1">
    <property type="nucleotide sequence ID" value="NZ_CP058579.1"/>
</dbReference>
<keyword evidence="3" id="KW-1185">Reference proteome</keyword>
<dbReference type="EMBL" id="CP058579">
    <property type="protein sequence ID" value="QLG61637.1"/>
    <property type="molecule type" value="Genomic_DNA"/>
</dbReference>